<evidence type="ECO:0000256" key="10">
    <source>
        <dbReference type="ARBA" id="ARBA00023004"/>
    </source>
</evidence>
<dbReference type="InterPro" id="IPR029055">
    <property type="entry name" value="Ntn_hydrolases_N"/>
</dbReference>
<comment type="cofactor">
    <cofactor evidence="1">
        <name>FMN</name>
        <dbReference type="ChEBI" id="CHEBI:58210"/>
    </cofactor>
</comment>
<dbReference type="Pfam" id="PF00310">
    <property type="entry name" value="GATase_2"/>
    <property type="match status" value="1"/>
</dbReference>
<dbReference type="AlphaFoldDB" id="A0A4D9DDD1"/>
<keyword evidence="13" id="KW-0003">3Fe-4S</keyword>
<dbReference type="GO" id="GO:0006537">
    <property type="term" value="P:glutamate biosynthetic process"/>
    <property type="evidence" value="ECO:0007669"/>
    <property type="project" value="UniProtKB-KW"/>
</dbReference>
<comment type="pathway">
    <text evidence="14">Amino-acid biosynthesis; L-glutamate biosynthesis via GLT pathway; L-glutamate from 2-oxoglutarate and L-glutamine (ferredoxin route): step 1/1.</text>
</comment>
<evidence type="ECO:0000259" key="16">
    <source>
        <dbReference type="PROSITE" id="PS51278"/>
    </source>
</evidence>
<evidence type="ECO:0000256" key="9">
    <source>
        <dbReference type="ARBA" id="ARBA00023002"/>
    </source>
</evidence>
<dbReference type="OrthoDB" id="4327079at2759"/>
<evidence type="ECO:0000256" key="3">
    <source>
        <dbReference type="ARBA" id="ARBA00009716"/>
    </source>
</evidence>
<keyword evidence="9" id="KW-0560">Oxidoreductase</keyword>
<dbReference type="PROSITE" id="PS51278">
    <property type="entry name" value="GATASE_TYPE_2"/>
    <property type="match status" value="1"/>
</dbReference>
<evidence type="ECO:0000256" key="5">
    <source>
        <dbReference type="ARBA" id="ARBA00022630"/>
    </source>
</evidence>
<dbReference type="GO" id="GO:0051538">
    <property type="term" value="F:3 iron, 4 sulfur cluster binding"/>
    <property type="evidence" value="ECO:0007669"/>
    <property type="project" value="UniProtKB-KW"/>
</dbReference>
<evidence type="ECO:0000313" key="17">
    <source>
        <dbReference type="EMBL" id="TFJ88427.1"/>
    </source>
</evidence>
<dbReference type="InterPro" id="IPR050711">
    <property type="entry name" value="ET-N_metabolism_enzyme"/>
</dbReference>
<proteinExistence type="inferred from homology"/>
<comment type="caution">
    <text evidence="17">The sequence shown here is derived from an EMBL/GenBank/DDBJ whole genome shotgun (WGS) entry which is preliminary data.</text>
</comment>
<keyword evidence="6" id="KW-0288">FMN</keyword>
<dbReference type="PANTHER" id="PTHR11938">
    <property type="entry name" value="FAD NADPH DEHYDROGENASE/OXIDOREDUCTASE"/>
    <property type="match status" value="1"/>
</dbReference>
<evidence type="ECO:0000256" key="7">
    <source>
        <dbReference type="ARBA" id="ARBA00022723"/>
    </source>
</evidence>
<keyword evidence="12" id="KW-0314">Glutamate biosynthesis</keyword>
<name>A0A4D9DDD1_9STRA</name>
<evidence type="ECO:0000256" key="12">
    <source>
        <dbReference type="ARBA" id="ARBA00023164"/>
    </source>
</evidence>
<dbReference type="PANTHER" id="PTHR11938:SF133">
    <property type="entry name" value="GLUTAMATE SYNTHASE (NADH)"/>
    <property type="match status" value="1"/>
</dbReference>
<gene>
    <name evidence="17" type="ORF">NSK_000001</name>
</gene>
<keyword evidence="5" id="KW-0285">Flavoprotein</keyword>
<dbReference type="GO" id="GO:0016040">
    <property type="term" value="F:glutamate synthase (NADH) activity"/>
    <property type="evidence" value="ECO:0007669"/>
    <property type="project" value="TreeGrafter"/>
</dbReference>
<keyword evidence="7" id="KW-0479">Metal-binding</keyword>
<organism evidence="17 18">
    <name type="scientific">Nannochloropsis salina CCMP1776</name>
    <dbReference type="NCBI Taxonomy" id="1027361"/>
    <lineage>
        <taxon>Eukaryota</taxon>
        <taxon>Sar</taxon>
        <taxon>Stramenopiles</taxon>
        <taxon>Ochrophyta</taxon>
        <taxon>Eustigmatophyceae</taxon>
        <taxon>Eustigmatales</taxon>
        <taxon>Monodopsidaceae</taxon>
        <taxon>Microchloropsis</taxon>
        <taxon>Microchloropsis salina</taxon>
    </lineage>
</organism>
<keyword evidence="8" id="KW-0315">Glutamine amidotransferase</keyword>
<dbReference type="GO" id="GO:0046872">
    <property type="term" value="F:metal ion binding"/>
    <property type="evidence" value="ECO:0007669"/>
    <property type="project" value="UniProtKB-KW"/>
</dbReference>
<evidence type="ECO:0000256" key="14">
    <source>
        <dbReference type="ARBA" id="ARBA00037928"/>
    </source>
</evidence>
<keyword evidence="18" id="KW-1185">Reference proteome</keyword>
<dbReference type="SUPFAM" id="SSF56235">
    <property type="entry name" value="N-terminal nucleophile aminohydrolases (Ntn hydrolases)"/>
    <property type="match status" value="1"/>
</dbReference>
<evidence type="ECO:0000256" key="6">
    <source>
        <dbReference type="ARBA" id="ARBA00022643"/>
    </source>
</evidence>
<evidence type="ECO:0000256" key="8">
    <source>
        <dbReference type="ARBA" id="ARBA00022962"/>
    </source>
</evidence>
<dbReference type="Proteomes" id="UP000355283">
    <property type="component" value="Unassembled WGS sequence"/>
</dbReference>
<sequence>MLRLLSAGRTGSLVSSVSSGARLQASAAILARPRPGYGISNKSLGNTRLITAFPETQGLYNKANERDSCGVGLVAHLKKKASRQIVVDANEMLVRMSHRGGCGCEPNTGDGAGMLVGLPDHFLRKAVKNELGKSLPPLGKYAVGNVFTGKNEVAVQEAKDVIARIVQQRGFKLTGIRLLPTDNKELGASALATEPAVLQVFIENNKGFTDRDFDREMFRVRRLVEAEAELSPHLKDLFICSLSNQTLTYKGQLTPEQLYGYYGDLTGRGLRLAHGPRPLSLFHQHFPLLGPGAAAEDDVPQRRDQHA</sequence>
<evidence type="ECO:0000256" key="1">
    <source>
        <dbReference type="ARBA" id="ARBA00001917"/>
    </source>
</evidence>
<protein>
    <recommendedName>
        <fullName evidence="15">glutamate synthase (ferredoxin)</fullName>
        <ecNumber evidence="15">1.4.7.1</ecNumber>
    </recommendedName>
</protein>
<dbReference type="InterPro" id="IPR017932">
    <property type="entry name" value="GATase_2_dom"/>
</dbReference>
<dbReference type="GO" id="GO:0016041">
    <property type="term" value="F:glutamate synthase (ferredoxin) activity"/>
    <property type="evidence" value="ECO:0007669"/>
    <property type="project" value="UniProtKB-EC"/>
</dbReference>
<evidence type="ECO:0000256" key="4">
    <source>
        <dbReference type="ARBA" id="ARBA00022605"/>
    </source>
</evidence>
<feature type="domain" description="Glutamine amidotransferase type-2" evidence="16">
    <location>
        <begin position="69"/>
        <end position="307"/>
    </location>
</feature>
<reference evidence="17 18" key="1">
    <citation type="submission" date="2019-01" db="EMBL/GenBank/DDBJ databases">
        <title>Nuclear Genome Assembly of the Microalgal Biofuel strain Nannochloropsis salina CCMP1776.</title>
        <authorList>
            <person name="Hovde B."/>
        </authorList>
    </citation>
    <scope>NUCLEOTIDE SEQUENCE [LARGE SCALE GENOMIC DNA]</scope>
    <source>
        <strain evidence="17 18">CCMP1776</strain>
    </source>
</reference>
<evidence type="ECO:0000313" key="18">
    <source>
        <dbReference type="Proteomes" id="UP000355283"/>
    </source>
</evidence>
<dbReference type="EC" id="1.4.7.1" evidence="15"/>
<accession>A0A4D9DDD1</accession>
<evidence type="ECO:0000256" key="2">
    <source>
        <dbReference type="ARBA" id="ARBA00001927"/>
    </source>
</evidence>
<dbReference type="EMBL" id="SDOX01000001">
    <property type="protein sequence ID" value="TFJ88427.1"/>
    <property type="molecule type" value="Genomic_DNA"/>
</dbReference>
<evidence type="ECO:0000256" key="15">
    <source>
        <dbReference type="ARBA" id="ARBA00039085"/>
    </source>
</evidence>
<comment type="cofactor">
    <cofactor evidence="2">
        <name>[3Fe-4S] cluster</name>
        <dbReference type="ChEBI" id="CHEBI:21137"/>
    </cofactor>
</comment>
<keyword evidence="10" id="KW-0408">Iron</keyword>
<evidence type="ECO:0000256" key="11">
    <source>
        <dbReference type="ARBA" id="ARBA00023014"/>
    </source>
</evidence>
<comment type="similarity">
    <text evidence="3">Belongs to the glutamate synthase family.</text>
</comment>
<dbReference type="GO" id="GO:0019676">
    <property type="term" value="P:ammonia assimilation cycle"/>
    <property type="evidence" value="ECO:0007669"/>
    <property type="project" value="TreeGrafter"/>
</dbReference>
<evidence type="ECO:0000256" key="13">
    <source>
        <dbReference type="ARBA" id="ARBA00023291"/>
    </source>
</evidence>
<dbReference type="Gene3D" id="3.60.20.10">
    <property type="entry name" value="Glutamine Phosphoribosylpyrophosphate, subunit 1, domain 1"/>
    <property type="match status" value="1"/>
</dbReference>
<keyword evidence="11" id="KW-0411">Iron-sulfur</keyword>
<keyword evidence="4" id="KW-0028">Amino-acid biosynthesis</keyword>